<protein>
    <submittedName>
        <fullName evidence="4">Putative BTB_POZ domain-containing protein</fullName>
    </submittedName>
</protein>
<gene>
    <name evidence="4" type="ORF">mv_L72</name>
</gene>
<comment type="similarity">
    <text evidence="1">Belongs to the mimivirus BTB/WD family.</text>
</comment>
<keyword evidence="2" id="KW-1133">Transmembrane helix</keyword>
<dbReference type="InterPro" id="IPR000210">
    <property type="entry name" value="BTB/POZ_dom"/>
</dbReference>
<dbReference type="PROSITE" id="PS50097">
    <property type="entry name" value="BTB"/>
    <property type="match status" value="1"/>
</dbReference>
<evidence type="ECO:0000256" key="2">
    <source>
        <dbReference type="SAM" id="Phobius"/>
    </source>
</evidence>
<evidence type="ECO:0000256" key="1">
    <source>
        <dbReference type="ARBA" id="ARBA00006497"/>
    </source>
</evidence>
<evidence type="ECO:0000259" key="3">
    <source>
        <dbReference type="PROSITE" id="PS50097"/>
    </source>
</evidence>
<reference evidence="4" key="1">
    <citation type="submission" date="2011-10" db="EMBL/GenBank/DDBJ databases">
        <title>Provirophages and transpovirons: unique mobilome of giant viruses.</title>
        <authorList>
            <person name="Desnues C."/>
            <person name="LaScola B."/>
            <person name="Yutin N."/>
            <person name="Fournous G."/>
            <person name="Koonin E."/>
            <person name="Raoult D."/>
        </authorList>
    </citation>
    <scope>NUCLEOTIDE SEQUENCE</scope>
    <source>
        <strain evidence="4">Mv13-mv</strain>
    </source>
</reference>
<dbReference type="InterPro" id="IPR011333">
    <property type="entry name" value="SKP1/BTB/POZ_sf"/>
</dbReference>
<dbReference type="SUPFAM" id="SSF54695">
    <property type="entry name" value="POZ domain"/>
    <property type="match status" value="1"/>
</dbReference>
<feature type="domain" description="BTB" evidence="3">
    <location>
        <begin position="13"/>
        <end position="84"/>
    </location>
</feature>
<dbReference type="EMBL" id="JN885995">
    <property type="protein sequence ID" value="AEX62277.1"/>
    <property type="molecule type" value="Genomic_DNA"/>
</dbReference>
<dbReference type="Gene3D" id="3.30.710.10">
    <property type="entry name" value="Potassium Channel Kv1.1, Chain A"/>
    <property type="match status" value="1"/>
</dbReference>
<keyword evidence="2" id="KW-0472">Membrane</keyword>
<sequence length="221" mass="26711">MNDLILLESGIYSDLSLEISDSEDVVHMNVHKCILYSRNVYFRKILYGGFKEQNEDNITIWVENANFAKIIIESFYGKPLPLFDGWKEKLMLYFMQLYFQVENIDFPKISVSPEEYDEFIQVLDHFNYPIGCVNYIKKYLPKDYDLSKLPKHILEKLLNLCEKYIYVWINDRINIMPNNYNKLKLIEKNNNYHRFIFYPDVKNLLCFWIQVFIFIIFQKTN</sequence>
<feature type="transmembrane region" description="Helical" evidence="2">
    <location>
        <begin position="195"/>
        <end position="217"/>
    </location>
</feature>
<organism evidence="4">
    <name type="scientific">Moumouvirus sp. 'Monve'</name>
    <dbReference type="NCBI Taxonomy" id="1128131"/>
    <lineage>
        <taxon>Viruses</taxon>
        <taxon>Varidnaviria</taxon>
        <taxon>Bamfordvirae</taxon>
        <taxon>Nucleocytoviricota</taxon>
        <taxon>Megaviricetes</taxon>
        <taxon>Imitervirales</taxon>
        <taxon>Mimiviridae</taxon>
        <taxon>Megamimivirinae</taxon>
        <taxon>Moumouvirus</taxon>
    </lineage>
</organism>
<dbReference type="Pfam" id="PF00651">
    <property type="entry name" value="BTB"/>
    <property type="match status" value="1"/>
</dbReference>
<keyword evidence="2" id="KW-0812">Transmembrane</keyword>
<evidence type="ECO:0000313" key="4">
    <source>
        <dbReference type="EMBL" id="AEX62277.1"/>
    </source>
</evidence>
<accession>H2ED04</accession>
<name>H2ED04_9VIRU</name>
<proteinExistence type="inferred from homology"/>